<evidence type="ECO:0000313" key="4">
    <source>
        <dbReference type="Proteomes" id="UP000681356"/>
    </source>
</evidence>
<dbReference type="InterPro" id="IPR011049">
    <property type="entry name" value="Serralysin-like_metalloprot_C"/>
</dbReference>
<comment type="subcellular location">
    <subcellularLocation>
        <location evidence="1">Secreted</location>
    </subcellularLocation>
</comment>
<comment type="caution">
    <text evidence="3">The sequence shown here is derived from an EMBL/GenBank/DDBJ whole genome shotgun (WGS) entry which is preliminary data.</text>
</comment>
<evidence type="ECO:0008006" key="5">
    <source>
        <dbReference type="Google" id="ProtNLM"/>
    </source>
</evidence>
<name>A0A8J8B585_9RHOB</name>
<accession>A0A8J8B585</accession>
<dbReference type="Pfam" id="PF00353">
    <property type="entry name" value="HemolysinCabind"/>
    <property type="match status" value="2"/>
</dbReference>
<dbReference type="Proteomes" id="UP000681356">
    <property type="component" value="Unassembled WGS sequence"/>
</dbReference>
<dbReference type="Gene3D" id="2.150.10.10">
    <property type="entry name" value="Serralysin-like metalloprotease, C-terminal"/>
    <property type="match status" value="2"/>
</dbReference>
<dbReference type="RefSeq" id="WP_212534645.1">
    <property type="nucleotide sequence ID" value="NZ_JAGTUU010000001.1"/>
</dbReference>
<dbReference type="PANTHER" id="PTHR38340:SF1">
    <property type="entry name" value="S-LAYER PROTEIN"/>
    <property type="match status" value="1"/>
</dbReference>
<protein>
    <recommendedName>
        <fullName evidence="5">Calcium-binding protein</fullName>
    </recommendedName>
</protein>
<keyword evidence="2" id="KW-0964">Secreted</keyword>
<dbReference type="InterPro" id="IPR001343">
    <property type="entry name" value="Hemolysn_Ca-bd"/>
</dbReference>
<dbReference type="PANTHER" id="PTHR38340">
    <property type="entry name" value="S-LAYER PROTEIN"/>
    <property type="match status" value="1"/>
</dbReference>
<reference evidence="3" key="1">
    <citation type="submission" date="2021-04" db="EMBL/GenBank/DDBJ databases">
        <authorList>
            <person name="Yoon J."/>
        </authorList>
    </citation>
    <scope>NUCLEOTIDE SEQUENCE</scope>
    <source>
        <strain evidence="3">KMU-90</strain>
    </source>
</reference>
<dbReference type="GO" id="GO:0005576">
    <property type="term" value="C:extracellular region"/>
    <property type="evidence" value="ECO:0007669"/>
    <property type="project" value="UniProtKB-SubCell"/>
</dbReference>
<evidence type="ECO:0000256" key="2">
    <source>
        <dbReference type="ARBA" id="ARBA00022525"/>
    </source>
</evidence>
<dbReference type="AlphaFoldDB" id="A0A8J8B585"/>
<organism evidence="3 4">
    <name type="scientific">Thetidibacter halocola</name>
    <dbReference type="NCBI Taxonomy" id="2827239"/>
    <lineage>
        <taxon>Bacteria</taxon>
        <taxon>Pseudomonadati</taxon>
        <taxon>Pseudomonadota</taxon>
        <taxon>Alphaproteobacteria</taxon>
        <taxon>Rhodobacterales</taxon>
        <taxon>Roseobacteraceae</taxon>
        <taxon>Thetidibacter</taxon>
    </lineage>
</organism>
<dbReference type="SUPFAM" id="SSF51120">
    <property type="entry name" value="beta-Roll"/>
    <property type="match status" value="2"/>
</dbReference>
<evidence type="ECO:0000256" key="1">
    <source>
        <dbReference type="ARBA" id="ARBA00004613"/>
    </source>
</evidence>
<evidence type="ECO:0000313" key="3">
    <source>
        <dbReference type="EMBL" id="MBS0122671.1"/>
    </source>
</evidence>
<dbReference type="PRINTS" id="PR00313">
    <property type="entry name" value="CABNDNGRPT"/>
</dbReference>
<dbReference type="EMBL" id="JAGTUU010000001">
    <property type="protein sequence ID" value="MBS0122671.1"/>
    <property type="molecule type" value="Genomic_DNA"/>
</dbReference>
<gene>
    <name evidence="3" type="ORF">KB874_00870</name>
</gene>
<dbReference type="InterPro" id="IPR050557">
    <property type="entry name" value="RTX_toxin/Mannuronan_C5-epim"/>
</dbReference>
<sequence>MIADAISAPASGITAGSGSLQTQGGTASDAWDAALQAAIDQTALDIGTAAETAAALFLCSVLASAPDRAGVVTERLLGGSADLVGADLADTARGGILPDRFLPLDGNEFAYSGFGNDTVDDGKGHDALLGGRGRDLLLGGQGNDLLDGDDTLHGGNGNDRMRGSNGKNILFGRQGNDTMEGGAGNDTLAGGWGADVFVLGTGTDQVTDFGLAADRIAVSGLGVSAVSNLALHQMNWGTLLMHDIDGNGSTDRLKLLGIAAIDLDETHFLF</sequence>
<dbReference type="GO" id="GO:0005509">
    <property type="term" value="F:calcium ion binding"/>
    <property type="evidence" value="ECO:0007669"/>
    <property type="project" value="InterPro"/>
</dbReference>
<proteinExistence type="predicted"/>
<keyword evidence="4" id="KW-1185">Reference proteome</keyword>